<dbReference type="EMBL" id="JAQMTU010000078">
    <property type="protein sequence ID" value="MDB9487567.1"/>
    <property type="molecule type" value="Genomic_DNA"/>
</dbReference>
<proteinExistence type="predicted"/>
<name>A0ABT5A6I5_9CYAN</name>
<organism evidence="2 3">
    <name type="scientific">Dolichospermum circinale CS-537/01</name>
    <dbReference type="NCBI Taxonomy" id="3021739"/>
    <lineage>
        <taxon>Bacteria</taxon>
        <taxon>Bacillati</taxon>
        <taxon>Cyanobacteriota</taxon>
        <taxon>Cyanophyceae</taxon>
        <taxon>Nostocales</taxon>
        <taxon>Aphanizomenonaceae</taxon>
        <taxon>Dolichospermum</taxon>
        <taxon>Dolichospermum circinale</taxon>
    </lineage>
</organism>
<dbReference type="Proteomes" id="UP001212123">
    <property type="component" value="Unassembled WGS sequence"/>
</dbReference>
<evidence type="ECO:0000256" key="1">
    <source>
        <dbReference type="SAM" id="Coils"/>
    </source>
</evidence>
<evidence type="ECO:0000313" key="3">
    <source>
        <dbReference type="Proteomes" id="UP001212123"/>
    </source>
</evidence>
<sequence>MSKNLDELLNLRAMISQMQLKIEEIMPDAIQEALAIAPESKNRIIYHNDNGRIVLNMKKKFSNNNDDLVLSKLDEDIQRISAELIRKNFNAIAEIESKIESLKNEIQQLEKEQSKLSSNSMLISLKAQYKSRREKSLYLDPGLSVYLND</sequence>
<reference evidence="2 3" key="1">
    <citation type="submission" date="2023-01" db="EMBL/GenBank/DDBJ databases">
        <title>Genomes from the Australian National Cyanobacteria Reference Collection.</title>
        <authorList>
            <person name="Willis A."/>
            <person name="Lee E.M.F."/>
        </authorList>
    </citation>
    <scope>NUCLEOTIDE SEQUENCE [LARGE SCALE GENOMIC DNA]</scope>
    <source>
        <strain evidence="2 3">CS-537/01</strain>
    </source>
</reference>
<keyword evidence="3" id="KW-1185">Reference proteome</keyword>
<comment type="caution">
    <text evidence="2">The sequence shown here is derived from an EMBL/GenBank/DDBJ whole genome shotgun (WGS) entry which is preliminary data.</text>
</comment>
<evidence type="ECO:0000313" key="2">
    <source>
        <dbReference type="EMBL" id="MDB9487567.1"/>
    </source>
</evidence>
<dbReference type="RefSeq" id="WP_028084365.1">
    <property type="nucleotide sequence ID" value="NZ_JAQMTU010000078.1"/>
</dbReference>
<gene>
    <name evidence="2" type="ORF">PN492_13585</name>
</gene>
<protein>
    <submittedName>
        <fullName evidence="2">Uncharacterized protein</fullName>
    </submittedName>
</protein>
<keyword evidence="1" id="KW-0175">Coiled coil</keyword>
<feature type="coiled-coil region" evidence="1">
    <location>
        <begin position="85"/>
        <end position="119"/>
    </location>
</feature>
<accession>A0ABT5A6I5</accession>